<evidence type="ECO:0000313" key="2">
    <source>
        <dbReference type="Proteomes" id="UP001158576"/>
    </source>
</evidence>
<gene>
    <name evidence="1" type="ORF">OKIOD_LOCUS14887</name>
</gene>
<organism evidence="1 2">
    <name type="scientific">Oikopleura dioica</name>
    <name type="common">Tunicate</name>
    <dbReference type="NCBI Taxonomy" id="34765"/>
    <lineage>
        <taxon>Eukaryota</taxon>
        <taxon>Metazoa</taxon>
        <taxon>Chordata</taxon>
        <taxon>Tunicata</taxon>
        <taxon>Appendicularia</taxon>
        <taxon>Copelata</taxon>
        <taxon>Oikopleuridae</taxon>
        <taxon>Oikopleura</taxon>
    </lineage>
</organism>
<dbReference type="InterPro" id="IPR038763">
    <property type="entry name" value="DHH_sf"/>
</dbReference>
<keyword evidence="2" id="KW-1185">Reference proteome</keyword>
<dbReference type="Proteomes" id="UP001158576">
    <property type="component" value="Chromosome 2"/>
</dbReference>
<sequence>MVDELLKTNDLEIVLVDHNEPTGLLKQTFSSNKVSLIIDHHPENAANILSCEKRIELVGSCSSLVADYAMKAAVNLPDDARELIASAIVIDTSGFSPIQAL</sequence>
<reference evidence="1 2" key="1">
    <citation type="submission" date="2021-04" db="EMBL/GenBank/DDBJ databases">
        <authorList>
            <person name="Bliznina A."/>
        </authorList>
    </citation>
    <scope>NUCLEOTIDE SEQUENCE [LARGE SCALE GENOMIC DNA]</scope>
</reference>
<dbReference type="Gene3D" id="3.90.1640.10">
    <property type="entry name" value="inorganic pyrophosphatase (n-terminal core)"/>
    <property type="match status" value="1"/>
</dbReference>
<accession>A0ABN7T2L7</accession>
<dbReference type="EMBL" id="OU015567">
    <property type="protein sequence ID" value="CAG5111851.1"/>
    <property type="molecule type" value="Genomic_DNA"/>
</dbReference>
<evidence type="ECO:0000313" key="1">
    <source>
        <dbReference type="EMBL" id="CAG5111851.1"/>
    </source>
</evidence>
<name>A0ABN7T2L7_OIKDI</name>
<dbReference type="SUPFAM" id="SSF64182">
    <property type="entry name" value="DHH phosphoesterases"/>
    <property type="match status" value="1"/>
</dbReference>
<protein>
    <submittedName>
        <fullName evidence="1">Oidioi.mRNA.OKI2018_I69.chr2.g6122.t1.cds</fullName>
    </submittedName>
</protein>
<proteinExistence type="predicted"/>